<evidence type="ECO:0000256" key="2">
    <source>
        <dbReference type="PIRSR" id="PIRSR601461-1"/>
    </source>
</evidence>
<dbReference type="Gene3D" id="2.40.70.10">
    <property type="entry name" value="Acid Proteases"/>
    <property type="match status" value="2"/>
</dbReference>
<evidence type="ECO:0000259" key="4">
    <source>
        <dbReference type="PROSITE" id="PS51767"/>
    </source>
</evidence>
<evidence type="ECO:0000313" key="6">
    <source>
        <dbReference type="Proteomes" id="UP001202328"/>
    </source>
</evidence>
<dbReference type="Pfam" id="PF14541">
    <property type="entry name" value="TAXi_C"/>
    <property type="match status" value="1"/>
</dbReference>
<dbReference type="InterPro" id="IPR021109">
    <property type="entry name" value="Peptidase_aspartic_dom_sf"/>
</dbReference>
<feature type="active site" evidence="2">
    <location>
        <position position="76"/>
    </location>
</feature>
<feature type="domain" description="Peptidase A1" evidence="4">
    <location>
        <begin position="58"/>
        <end position="429"/>
    </location>
</feature>
<evidence type="ECO:0000256" key="3">
    <source>
        <dbReference type="SAM" id="SignalP"/>
    </source>
</evidence>
<dbReference type="AlphaFoldDB" id="A0AAD4XM97"/>
<dbReference type="PANTHER" id="PTHR47965:SF22">
    <property type="entry name" value="EUKARYOTIC ASPARTYL PROTEASE FAMILY PROTEIN"/>
    <property type="match status" value="1"/>
</dbReference>
<dbReference type="InterPro" id="IPR032799">
    <property type="entry name" value="TAXi_C"/>
</dbReference>
<feature type="signal peptide" evidence="3">
    <location>
        <begin position="1"/>
        <end position="31"/>
    </location>
</feature>
<evidence type="ECO:0000313" key="5">
    <source>
        <dbReference type="EMBL" id="KAI3925992.1"/>
    </source>
</evidence>
<dbReference type="Proteomes" id="UP001202328">
    <property type="component" value="Unassembled WGS sequence"/>
</dbReference>
<comment type="similarity">
    <text evidence="1">Belongs to the peptidase A1 family.</text>
</comment>
<dbReference type="InterPro" id="IPR033121">
    <property type="entry name" value="PEPTIDASE_A1"/>
</dbReference>
<dbReference type="SUPFAM" id="SSF50630">
    <property type="entry name" value="Acid proteases"/>
    <property type="match status" value="1"/>
</dbReference>
<dbReference type="PROSITE" id="PS51767">
    <property type="entry name" value="PEPTIDASE_A1"/>
    <property type="match status" value="1"/>
</dbReference>
<keyword evidence="6" id="KW-1185">Reference proteome</keyword>
<sequence>MTSSFGSCIFQFSLLPLLLLFFIFSFPNAQSSSPTPSPTPRPTSIVFETEYDSLTLQFMIKINQGTPLAPVKLVLDLGGKLPWLRCDKGYTSSSYKPVKCTSPKCAQASKPVTCVLCNNSTEPHKTWCHNNACSIHTRNPVTKAIGHGELITDFVTGRSNPGFSEAPAPLLTPRRIAFGCATSGEFSLRGLAKGAQGVAGLGRSSVLSLISQFSAGFRLSRIFALELGTGKIFFGGGPYVYTFGSDFIDLRESHLWSDTPLLTNPKSSEEYFIDVKSIKIYNVTVPNIDKRLLSINKVTGTGGTKIDFQAPYTILQTSIYKAVAKVHMARYKNATMVPPVAPFSTCYKASTMDVPEWILEGNRIPHSIVFVFPKGGMSTVSDLKWMGEDVRCLSFIDGGLYPKTSIVIGRYNFNGFLEFDISRSRFGFLQPLFP</sequence>
<dbReference type="InterPro" id="IPR032861">
    <property type="entry name" value="TAXi_N"/>
</dbReference>
<protein>
    <recommendedName>
        <fullName evidence="4">Peptidase A1 domain-containing protein</fullName>
    </recommendedName>
</protein>
<comment type="caution">
    <text evidence="5">The sequence shown here is derived from an EMBL/GenBank/DDBJ whole genome shotgun (WGS) entry which is preliminary data.</text>
</comment>
<proteinExistence type="inferred from homology"/>
<dbReference type="Pfam" id="PF14543">
    <property type="entry name" value="TAXi_N"/>
    <property type="match status" value="1"/>
</dbReference>
<reference evidence="5" key="1">
    <citation type="submission" date="2022-04" db="EMBL/GenBank/DDBJ databases">
        <title>A functionally conserved STORR gene fusion in Papaver species that diverged 16.8 million years ago.</title>
        <authorList>
            <person name="Catania T."/>
        </authorList>
    </citation>
    <scope>NUCLEOTIDE SEQUENCE</scope>
    <source>
        <strain evidence="5">S-188037</strain>
    </source>
</reference>
<organism evidence="5 6">
    <name type="scientific">Papaver atlanticum</name>
    <dbReference type="NCBI Taxonomy" id="357466"/>
    <lineage>
        <taxon>Eukaryota</taxon>
        <taxon>Viridiplantae</taxon>
        <taxon>Streptophyta</taxon>
        <taxon>Embryophyta</taxon>
        <taxon>Tracheophyta</taxon>
        <taxon>Spermatophyta</taxon>
        <taxon>Magnoliopsida</taxon>
        <taxon>Ranunculales</taxon>
        <taxon>Papaveraceae</taxon>
        <taxon>Papaveroideae</taxon>
        <taxon>Papaver</taxon>
    </lineage>
</organism>
<feature type="chain" id="PRO_5042220264" description="Peptidase A1 domain-containing protein" evidence="3">
    <location>
        <begin position="32"/>
        <end position="434"/>
    </location>
</feature>
<dbReference type="PANTHER" id="PTHR47965">
    <property type="entry name" value="ASPARTYL PROTEASE-RELATED"/>
    <property type="match status" value="1"/>
</dbReference>
<keyword evidence="3" id="KW-0732">Signal</keyword>
<dbReference type="EMBL" id="JAJJMB010008071">
    <property type="protein sequence ID" value="KAI3925992.1"/>
    <property type="molecule type" value="Genomic_DNA"/>
</dbReference>
<dbReference type="InterPro" id="IPR001461">
    <property type="entry name" value="Aspartic_peptidase_A1"/>
</dbReference>
<evidence type="ECO:0000256" key="1">
    <source>
        <dbReference type="ARBA" id="ARBA00007447"/>
    </source>
</evidence>
<gene>
    <name evidence="5" type="ORF">MKW98_028128</name>
</gene>
<accession>A0AAD4XM97</accession>
<dbReference type="GO" id="GO:0004190">
    <property type="term" value="F:aspartic-type endopeptidase activity"/>
    <property type="evidence" value="ECO:0007669"/>
    <property type="project" value="InterPro"/>
</dbReference>
<name>A0AAD4XM97_9MAGN</name>
<dbReference type="GO" id="GO:0006508">
    <property type="term" value="P:proteolysis"/>
    <property type="evidence" value="ECO:0007669"/>
    <property type="project" value="InterPro"/>
</dbReference>
<feature type="active site" evidence="2">
    <location>
        <position position="307"/>
    </location>
</feature>